<evidence type="ECO:0000256" key="8">
    <source>
        <dbReference type="SAM" id="Phobius"/>
    </source>
</evidence>
<evidence type="ECO:0000313" key="9">
    <source>
        <dbReference type="EMBL" id="MCU7547934.1"/>
    </source>
</evidence>
<dbReference type="GO" id="GO:0044038">
    <property type="term" value="P:cell wall macromolecule biosynthetic process"/>
    <property type="evidence" value="ECO:0007669"/>
    <property type="project" value="TreeGrafter"/>
</dbReference>
<reference evidence="9" key="2">
    <citation type="submission" date="2023-04" db="EMBL/GenBank/DDBJ databases">
        <title>Paracnuella aquatica gen. nov., sp. nov., a member of the family Chitinophagaceae isolated from a hot spring.</title>
        <authorList>
            <person name="Wang C."/>
        </authorList>
    </citation>
    <scope>NUCLEOTIDE SEQUENCE</scope>
    <source>
        <strain evidence="9">LB-8</strain>
    </source>
</reference>
<evidence type="ECO:0000256" key="1">
    <source>
        <dbReference type="ARBA" id="ARBA00004651"/>
    </source>
</evidence>
<evidence type="ECO:0000256" key="6">
    <source>
        <dbReference type="ARBA" id="ARBA00023136"/>
    </source>
</evidence>
<feature type="transmembrane region" description="Helical" evidence="8">
    <location>
        <begin position="6"/>
        <end position="25"/>
    </location>
</feature>
<dbReference type="Pfam" id="PF00953">
    <property type="entry name" value="Glycos_transf_4"/>
    <property type="match status" value="1"/>
</dbReference>
<dbReference type="AlphaFoldDB" id="A0A9X2XND6"/>
<protein>
    <submittedName>
        <fullName evidence="9">Undecaprenyl/decaprenyl-phosphate alpha-N-acetylglucosaminyl 1-phosphate transferase</fullName>
    </submittedName>
</protein>
<keyword evidence="4 8" id="KW-0812">Transmembrane</keyword>
<feature type="binding site" evidence="7">
    <location>
        <position position="152"/>
    </location>
    <ligand>
        <name>Mg(2+)</name>
        <dbReference type="ChEBI" id="CHEBI:18420"/>
    </ligand>
</feature>
<dbReference type="Proteomes" id="UP001155483">
    <property type="component" value="Unassembled WGS sequence"/>
</dbReference>
<dbReference type="InterPro" id="IPR000715">
    <property type="entry name" value="Glycosyl_transferase_4"/>
</dbReference>
<reference evidence="9" key="1">
    <citation type="submission" date="2022-09" db="EMBL/GenBank/DDBJ databases">
        <authorList>
            <person name="Yuan C."/>
            <person name="Ke Z."/>
        </authorList>
    </citation>
    <scope>NUCLEOTIDE SEQUENCE</scope>
    <source>
        <strain evidence="9">LB-8</strain>
    </source>
</reference>
<sequence length="379" mass="41568">MIFVLLTLSVSFILTYLAIPAIIKIANEKRLYDMPDDRKIHKKPIASLGGVGIFIGFFLSTLFFISNKTNPEFQYFFAAATIIFFLGLKDDILILSARKKFICQLAVAAILVHLGGIRIDSMHGILGFTKLPDIIGFGLSYFTIILIINAYNLIDGVDGLAGMLGLLSMVVFGTYFHLAGLPSFSLLAFAMAGSLIGFLIFNFHPAKIFMGDSGSLMIGLLNSILVIKFINVADSVAVPFHLESAVGIGIAVLMVPILDTLRVFSIRIYKGRSPFSPDRNHIHHLLLDRGLNHKYVTACCFLLNVLFISLAYFGRLLGPNFLLCILGAASLGFLAILLYGKKPKAKKINKQVPALQPNVRSISRTKVISLEPEKVAVDQ</sequence>
<comment type="caution">
    <text evidence="9">The sequence shown here is derived from an EMBL/GenBank/DDBJ whole genome shotgun (WGS) entry which is preliminary data.</text>
</comment>
<keyword evidence="3 9" id="KW-0808">Transferase</keyword>
<dbReference type="GO" id="GO:0016780">
    <property type="term" value="F:phosphotransferase activity, for other substituted phosphate groups"/>
    <property type="evidence" value="ECO:0007669"/>
    <property type="project" value="InterPro"/>
</dbReference>
<dbReference type="CDD" id="cd06853">
    <property type="entry name" value="GT_WecA_like"/>
    <property type="match status" value="1"/>
</dbReference>
<feature type="transmembrane region" description="Helical" evidence="8">
    <location>
        <begin position="134"/>
        <end position="153"/>
    </location>
</feature>
<keyword evidence="5 8" id="KW-1133">Transmembrane helix</keyword>
<keyword evidence="6 8" id="KW-0472">Membrane</keyword>
<dbReference type="GO" id="GO:0005886">
    <property type="term" value="C:plasma membrane"/>
    <property type="evidence" value="ECO:0007669"/>
    <property type="project" value="UniProtKB-SubCell"/>
</dbReference>
<proteinExistence type="predicted"/>
<feature type="transmembrane region" description="Helical" evidence="8">
    <location>
        <begin position="295"/>
        <end position="314"/>
    </location>
</feature>
<feature type="transmembrane region" description="Helical" evidence="8">
    <location>
        <begin position="320"/>
        <end position="340"/>
    </location>
</feature>
<dbReference type="GO" id="GO:0046872">
    <property type="term" value="F:metal ion binding"/>
    <property type="evidence" value="ECO:0007669"/>
    <property type="project" value="UniProtKB-KW"/>
</dbReference>
<feature type="transmembrane region" description="Helical" evidence="8">
    <location>
        <begin position="101"/>
        <end position="119"/>
    </location>
</feature>
<evidence type="ECO:0000256" key="5">
    <source>
        <dbReference type="ARBA" id="ARBA00022989"/>
    </source>
</evidence>
<comment type="subcellular location">
    <subcellularLocation>
        <location evidence="1">Cell membrane</location>
        <topology evidence="1">Multi-pass membrane protein</topology>
    </subcellularLocation>
</comment>
<feature type="transmembrane region" description="Helical" evidence="8">
    <location>
        <begin position="245"/>
        <end position="264"/>
    </location>
</feature>
<feature type="transmembrane region" description="Helical" evidence="8">
    <location>
        <begin position="73"/>
        <end position="89"/>
    </location>
</feature>
<dbReference type="EMBL" id="JAOTIF010000001">
    <property type="protein sequence ID" value="MCU7547934.1"/>
    <property type="molecule type" value="Genomic_DNA"/>
</dbReference>
<dbReference type="PROSITE" id="PS01348">
    <property type="entry name" value="MRAY_2"/>
    <property type="match status" value="1"/>
</dbReference>
<feature type="transmembrane region" description="Helical" evidence="8">
    <location>
        <begin position="215"/>
        <end position="233"/>
    </location>
</feature>
<evidence type="ECO:0000256" key="7">
    <source>
        <dbReference type="PIRSR" id="PIRSR600715-1"/>
    </source>
</evidence>
<organism evidence="9 10">
    <name type="scientific">Paraflavisolibacter caeni</name>
    <dbReference type="NCBI Taxonomy" id="2982496"/>
    <lineage>
        <taxon>Bacteria</taxon>
        <taxon>Pseudomonadati</taxon>
        <taxon>Bacteroidota</taxon>
        <taxon>Chitinophagia</taxon>
        <taxon>Chitinophagales</taxon>
        <taxon>Chitinophagaceae</taxon>
        <taxon>Paraflavisolibacter</taxon>
    </lineage>
</organism>
<comment type="cofactor">
    <cofactor evidence="7">
        <name>Mg(2+)</name>
        <dbReference type="ChEBI" id="CHEBI:18420"/>
    </cofactor>
</comment>
<name>A0A9X2XND6_9BACT</name>
<evidence type="ECO:0000256" key="2">
    <source>
        <dbReference type="ARBA" id="ARBA00022475"/>
    </source>
</evidence>
<gene>
    <name evidence="9" type="ORF">OCK74_02355</name>
</gene>
<dbReference type="RefSeq" id="WP_279295378.1">
    <property type="nucleotide sequence ID" value="NZ_JAOTIF010000001.1"/>
</dbReference>
<feature type="binding site" evidence="7">
    <location>
        <position position="212"/>
    </location>
    <ligand>
        <name>Mg(2+)</name>
        <dbReference type="ChEBI" id="CHEBI:18420"/>
    </ligand>
</feature>
<keyword evidence="2" id="KW-1003">Cell membrane</keyword>
<dbReference type="InterPro" id="IPR018480">
    <property type="entry name" value="PNAcMuramoyl-5peptid_Trfase_CS"/>
</dbReference>
<evidence type="ECO:0000256" key="4">
    <source>
        <dbReference type="ARBA" id="ARBA00022692"/>
    </source>
</evidence>
<keyword evidence="7" id="KW-0460">Magnesium</keyword>
<evidence type="ECO:0000313" key="10">
    <source>
        <dbReference type="Proteomes" id="UP001155483"/>
    </source>
</evidence>
<dbReference type="PANTHER" id="PTHR22926:SF3">
    <property type="entry name" value="UNDECAPRENYL-PHOSPHATE ALPHA-N-ACETYLGLUCOSAMINYL 1-PHOSPHATE TRANSFERASE"/>
    <property type="match status" value="1"/>
</dbReference>
<evidence type="ECO:0000256" key="3">
    <source>
        <dbReference type="ARBA" id="ARBA00022679"/>
    </source>
</evidence>
<dbReference type="GO" id="GO:0071555">
    <property type="term" value="P:cell wall organization"/>
    <property type="evidence" value="ECO:0007669"/>
    <property type="project" value="TreeGrafter"/>
</dbReference>
<dbReference type="GO" id="GO:0009103">
    <property type="term" value="P:lipopolysaccharide biosynthetic process"/>
    <property type="evidence" value="ECO:0007669"/>
    <property type="project" value="TreeGrafter"/>
</dbReference>
<feature type="transmembrane region" description="Helical" evidence="8">
    <location>
        <begin position="184"/>
        <end position="203"/>
    </location>
</feature>
<feature type="transmembrane region" description="Helical" evidence="8">
    <location>
        <begin position="45"/>
        <end position="67"/>
    </location>
</feature>
<keyword evidence="7" id="KW-0479">Metal-binding</keyword>
<feature type="transmembrane region" description="Helical" evidence="8">
    <location>
        <begin position="160"/>
        <end position="178"/>
    </location>
</feature>
<dbReference type="PANTHER" id="PTHR22926">
    <property type="entry name" value="PHOSPHO-N-ACETYLMURAMOYL-PENTAPEPTIDE-TRANSFERASE"/>
    <property type="match status" value="1"/>
</dbReference>
<accession>A0A9X2XND6</accession>
<keyword evidence="10" id="KW-1185">Reference proteome</keyword>